<reference evidence="1" key="2">
    <citation type="submission" date="2023-05" db="EMBL/GenBank/DDBJ databases">
        <authorList>
            <person name="Schelkunov M.I."/>
        </authorList>
    </citation>
    <scope>NUCLEOTIDE SEQUENCE</scope>
    <source>
        <strain evidence="1">Hsosn_3</strain>
        <tissue evidence="1">Leaf</tissue>
    </source>
</reference>
<dbReference type="EMBL" id="JAUIZM010000006">
    <property type="protein sequence ID" value="KAK1378236.1"/>
    <property type="molecule type" value="Genomic_DNA"/>
</dbReference>
<organism evidence="1 2">
    <name type="scientific">Heracleum sosnowskyi</name>
    <dbReference type="NCBI Taxonomy" id="360622"/>
    <lineage>
        <taxon>Eukaryota</taxon>
        <taxon>Viridiplantae</taxon>
        <taxon>Streptophyta</taxon>
        <taxon>Embryophyta</taxon>
        <taxon>Tracheophyta</taxon>
        <taxon>Spermatophyta</taxon>
        <taxon>Magnoliopsida</taxon>
        <taxon>eudicotyledons</taxon>
        <taxon>Gunneridae</taxon>
        <taxon>Pentapetalae</taxon>
        <taxon>asterids</taxon>
        <taxon>campanulids</taxon>
        <taxon>Apiales</taxon>
        <taxon>Apiaceae</taxon>
        <taxon>Apioideae</taxon>
        <taxon>apioid superclade</taxon>
        <taxon>Tordylieae</taxon>
        <taxon>Tordyliinae</taxon>
        <taxon>Heracleum</taxon>
    </lineage>
</organism>
<keyword evidence="2" id="KW-1185">Reference proteome</keyword>
<dbReference type="Proteomes" id="UP001237642">
    <property type="component" value="Unassembled WGS sequence"/>
</dbReference>
<gene>
    <name evidence="1" type="ORF">POM88_024980</name>
</gene>
<reference evidence="1" key="1">
    <citation type="submission" date="2023-02" db="EMBL/GenBank/DDBJ databases">
        <title>Genome of toxic invasive species Heracleum sosnowskyi carries increased number of genes despite the absence of recent whole-genome duplications.</title>
        <authorList>
            <person name="Schelkunov M."/>
            <person name="Shtratnikova V."/>
            <person name="Makarenko M."/>
            <person name="Klepikova A."/>
            <person name="Omelchenko D."/>
            <person name="Novikova G."/>
            <person name="Obukhova E."/>
            <person name="Bogdanov V."/>
            <person name="Penin A."/>
            <person name="Logacheva M."/>
        </authorList>
    </citation>
    <scope>NUCLEOTIDE SEQUENCE</scope>
    <source>
        <strain evidence="1">Hsosn_3</strain>
        <tissue evidence="1">Leaf</tissue>
    </source>
</reference>
<name>A0AAD8I416_9APIA</name>
<proteinExistence type="predicted"/>
<accession>A0AAD8I416</accession>
<sequence>MFGYFADMHGGIFTLTAYDDVCIYLYTFKISRHGKDLDFPMVVNCNILSIYQIKFSSLALGTRVLSVAGCFASSPNPQCSYKVNESSVDKSDDADEISAASVRSLVAYAIVAAYQLRWFQ</sequence>
<comment type="caution">
    <text evidence="1">The sequence shown here is derived from an EMBL/GenBank/DDBJ whole genome shotgun (WGS) entry which is preliminary data.</text>
</comment>
<protein>
    <submittedName>
        <fullName evidence="1">Uncharacterized protein</fullName>
    </submittedName>
</protein>
<dbReference type="AlphaFoldDB" id="A0AAD8I416"/>
<evidence type="ECO:0000313" key="2">
    <source>
        <dbReference type="Proteomes" id="UP001237642"/>
    </source>
</evidence>
<evidence type="ECO:0000313" key="1">
    <source>
        <dbReference type="EMBL" id="KAK1378236.1"/>
    </source>
</evidence>